<dbReference type="PATRIC" id="fig|999552.6.peg.2123"/>
<accession>V9VWC3</accession>
<organism evidence="1 2">
    <name type="scientific">Leisingera methylohalidivorans DSM 14336</name>
    <dbReference type="NCBI Taxonomy" id="999552"/>
    <lineage>
        <taxon>Bacteria</taxon>
        <taxon>Pseudomonadati</taxon>
        <taxon>Pseudomonadota</taxon>
        <taxon>Alphaproteobacteria</taxon>
        <taxon>Rhodobacterales</taxon>
        <taxon>Roseobacteraceae</taxon>
        <taxon>Leisingera</taxon>
    </lineage>
</organism>
<dbReference type="EMBL" id="CP006773">
    <property type="protein sequence ID" value="AHD03071.1"/>
    <property type="molecule type" value="Genomic_DNA"/>
</dbReference>
<dbReference type="HOGENOM" id="CLU_3137228_0_0_5"/>
<gene>
    <name evidence="1" type="ORF">METH_10625</name>
</gene>
<evidence type="ECO:0000313" key="1">
    <source>
        <dbReference type="EMBL" id="AHD03071.1"/>
    </source>
</evidence>
<dbReference type="Proteomes" id="UP000018780">
    <property type="component" value="Chromosome"/>
</dbReference>
<evidence type="ECO:0000313" key="2">
    <source>
        <dbReference type="Proteomes" id="UP000018780"/>
    </source>
</evidence>
<keyword evidence="2" id="KW-1185">Reference proteome</keyword>
<dbReference type="RefSeq" id="WP_024090370.1">
    <property type="nucleotide sequence ID" value="NC_023135.1"/>
</dbReference>
<proteinExistence type="predicted"/>
<dbReference type="KEGG" id="lmd:METH_10625"/>
<dbReference type="OrthoDB" id="9798763at2"/>
<name>V9VWC3_9RHOB</name>
<dbReference type="AlphaFoldDB" id="V9VWC3"/>
<sequence>MVVSSRRLMAQTVNVYAEEISVADAVEGGPIVVFWRYGAEMLRQGGGIR</sequence>
<reference evidence="1 2" key="1">
    <citation type="submission" date="2013-09" db="EMBL/GenBank/DDBJ databases">
        <authorList>
            <consortium name="DOE Joint Genome Institute"/>
            <person name="Klenk H.-P."/>
            <person name="Huntemann M."/>
            <person name="Han J."/>
            <person name="Chen A."/>
            <person name="Kyrpides N."/>
            <person name="Mavromatis K."/>
            <person name="Markowitz V."/>
            <person name="Palaniappan K."/>
            <person name="Ivanova N."/>
            <person name="Schaumberg A."/>
            <person name="Pati A."/>
            <person name="Liolios K."/>
            <person name="Nordberg H.P."/>
            <person name="Cantor M.N."/>
            <person name="Hua S.X."/>
            <person name="Woyke T."/>
        </authorList>
    </citation>
    <scope>NUCLEOTIDE SEQUENCE [LARGE SCALE GENOMIC DNA]</scope>
    <source>
        <strain evidence="1 2">DSM 14336</strain>
    </source>
</reference>
<protein>
    <submittedName>
        <fullName evidence="1">Uncharacterized protein</fullName>
    </submittedName>
</protein>